<evidence type="ECO:0000256" key="9">
    <source>
        <dbReference type="ARBA" id="ARBA00023136"/>
    </source>
</evidence>
<evidence type="ECO:0000256" key="4">
    <source>
        <dbReference type="ARBA" id="ARBA00022461"/>
    </source>
</evidence>
<evidence type="ECO:0000256" key="10">
    <source>
        <dbReference type="ARBA" id="ARBA00023201"/>
    </source>
</evidence>
<keyword evidence="4 12" id="KW-0894">Sodium channel</keyword>
<reference evidence="14" key="1">
    <citation type="submission" date="2021-12" db="EMBL/GenBank/DDBJ databases">
        <authorList>
            <person name="King R."/>
        </authorList>
    </citation>
    <scope>NUCLEOTIDE SEQUENCE</scope>
</reference>
<evidence type="ECO:0000256" key="13">
    <source>
        <dbReference type="SAM" id="Phobius"/>
    </source>
</evidence>
<evidence type="ECO:0000256" key="8">
    <source>
        <dbReference type="ARBA" id="ARBA00023065"/>
    </source>
</evidence>
<evidence type="ECO:0000256" key="7">
    <source>
        <dbReference type="ARBA" id="ARBA00023053"/>
    </source>
</evidence>
<evidence type="ECO:0000256" key="11">
    <source>
        <dbReference type="ARBA" id="ARBA00023303"/>
    </source>
</evidence>
<dbReference type="InterPro" id="IPR001873">
    <property type="entry name" value="ENaC"/>
</dbReference>
<protein>
    <submittedName>
        <fullName evidence="14">Uncharacterized protein</fullName>
    </submittedName>
</protein>
<name>A0A9P0ANJ6_BRAAE</name>
<keyword evidence="8 12" id="KW-0406">Ion transport</keyword>
<gene>
    <name evidence="14" type="ORF">MELIAE_LOCUS111</name>
</gene>
<keyword evidence="15" id="KW-1185">Reference proteome</keyword>
<comment type="subcellular location">
    <subcellularLocation>
        <location evidence="1">Membrane</location>
        <topology evidence="1">Multi-pass membrane protein</topology>
    </subcellularLocation>
</comment>
<accession>A0A9P0ANJ6</accession>
<keyword evidence="6 13" id="KW-1133">Transmembrane helix</keyword>
<keyword evidence="5 12" id="KW-0812">Transmembrane</keyword>
<comment type="similarity">
    <text evidence="2 12">Belongs to the amiloride-sensitive sodium channel (TC 1.A.6) family.</text>
</comment>
<keyword evidence="7" id="KW-0915">Sodium</keyword>
<evidence type="ECO:0000313" key="15">
    <source>
        <dbReference type="Proteomes" id="UP001154078"/>
    </source>
</evidence>
<keyword evidence="9 13" id="KW-0472">Membrane</keyword>
<organism evidence="14 15">
    <name type="scientific">Brassicogethes aeneus</name>
    <name type="common">Rape pollen beetle</name>
    <name type="synonym">Meligethes aeneus</name>
    <dbReference type="NCBI Taxonomy" id="1431903"/>
    <lineage>
        <taxon>Eukaryota</taxon>
        <taxon>Metazoa</taxon>
        <taxon>Ecdysozoa</taxon>
        <taxon>Arthropoda</taxon>
        <taxon>Hexapoda</taxon>
        <taxon>Insecta</taxon>
        <taxon>Pterygota</taxon>
        <taxon>Neoptera</taxon>
        <taxon>Endopterygota</taxon>
        <taxon>Coleoptera</taxon>
        <taxon>Polyphaga</taxon>
        <taxon>Cucujiformia</taxon>
        <taxon>Nitidulidae</taxon>
        <taxon>Meligethinae</taxon>
        <taxon>Brassicogethes</taxon>
    </lineage>
</organism>
<evidence type="ECO:0000256" key="12">
    <source>
        <dbReference type="RuleBase" id="RU000679"/>
    </source>
</evidence>
<evidence type="ECO:0000256" key="6">
    <source>
        <dbReference type="ARBA" id="ARBA00022989"/>
    </source>
</evidence>
<dbReference type="Proteomes" id="UP001154078">
    <property type="component" value="Chromosome 1"/>
</dbReference>
<sequence length="227" mass="26815">MVYWRDFLKNTSIQGLIYCFYRRRSNLEWLFWICAFLVCVISSLVVLIDMINLYHVQPIHNVVNKNNYPVNAIPAPAITICLKPAFDMNFDICSWYYKQESEYTKLDNLKKYILHMMNPEENEVEINVDYFDTNEFILFTRLGSVNLIKSIECTLDLWKQPCFKSWQTILTPNGMCISYNMVALEDLYREDVTIPYLGANENLRVQNYDGQSSVYKTKHTGREKFGK</sequence>
<dbReference type="GO" id="GO:0016020">
    <property type="term" value="C:membrane"/>
    <property type="evidence" value="ECO:0007669"/>
    <property type="project" value="UniProtKB-SubCell"/>
</dbReference>
<dbReference type="EMBL" id="OV121132">
    <property type="protein sequence ID" value="CAH0545808.1"/>
    <property type="molecule type" value="Genomic_DNA"/>
</dbReference>
<dbReference type="AlphaFoldDB" id="A0A9P0ANJ6"/>
<evidence type="ECO:0000256" key="2">
    <source>
        <dbReference type="ARBA" id="ARBA00007193"/>
    </source>
</evidence>
<keyword evidence="3 12" id="KW-0813">Transport</keyword>
<keyword evidence="11 12" id="KW-0407">Ion channel</keyword>
<evidence type="ECO:0000256" key="5">
    <source>
        <dbReference type="ARBA" id="ARBA00022692"/>
    </source>
</evidence>
<proteinExistence type="inferred from homology"/>
<keyword evidence="10 12" id="KW-0739">Sodium transport</keyword>
<evidence type="ECO:0000313" key="14">
    <source>
        <dbReference type="EMBL" id="CAH0545808.1"/>
    </source>
</evidence>
<evidence type="ECO:0000256" key="1">
    <source>
        <dbReference type="ARBA" id="ARBA00004141"/>
    </source>
</evidence>
<evidence type="ECO:0000256" key="3">
    <source>
        <dbReference type="ARBA" id="ARBA00022448"/>
    </source>
</evidence>
<dbReference type="Pfam" id="PF00858">
    <property type="entry name" value="ASC"/>
    <property type="match status" value="1"/>
</dbReference>
<feature type="transmembrane region" description="Helical" evidence="13">
    <location>
        <begin position="29"/>
        <end position="48"/>
    </location>
</feature>
<dbReference type="GO" id="GO:0005272">
    <property type="term" value="F:sodium channel activity"/>
    <property type="evidence" value="ECO:0007669"/>
    <property type="project" value="UniProtKB-KW"/>
</dbReference>